<dbReference type="PANTHER" id="PTHR30185:SF18">
    <property type="entry name" value="TRANSCRIPTIONAL REGULATOR MTLR"/>
    <property type="match status" value="1"/>
</dbReference>
<dbReference type="InterPro" id="IPR002178">
    <property type="entry name" value="PTS_EIIA_type-2_dom"/>
</dbReference>
<dbReference type="Pfam" id="PF00874">
    <property type="entry name" value="PRD"/>
    <property type="match status" value="1"/>
</dbReference>
<dbReference type="Gene3D" id="1.10.10.10">
    <property type="entry name" value="Winged helix-like DNA-binding domain superfamily/Winged helix DNA-binding domain"/>
    <property type="match status" value="1"/>
</dbReference>
<gene>
    <name evidence="6" type="ORF">ACFQHW_06795</name>
</gene>
<dbReference type="InterPro" id="IPR036634">
    <property type="entry name" value="PRD_sf"/>
</dbReference>
<dbReference type="InterPro" id="IPR036390">
    <property type="entry name" value="WH_DNA-bd_sf"/>
</dbReference>
<feature type="domain" description="PRD" evidence="5">
    <location>
        <begin position="182"/>
        <end position="286"/>
    </location>
</feature>
<organism evidence="6 7">
    <name type="scientific">Lapidilactobacillus achengensis</name>
    <dbReference type="NCBI Taxonomy" id="2486000"/>
    <lineage>
        <taxon>Bacteria</taxon>
        <taxon>Bacillati</taxon>
        <taxon>Bacillota</taxon>
        <taxon>Bacilli</taxon>
        <taxon>Lactobacillales</taxon>
        <taxon>Lactobacillaceae</taxon>
        <taxon>Lapidilactobacillus</taxon>
    </lineage>
</organism>
<keyword evidence="7" id="KW-1185">Reference proteome</keyword>
<evidence type="ECO:0000313" key="6">
    <source>
        <dbReference type="EMBL" id="MFC6315283.1"/>
    </source>
</evidence>
<keyword evidence="1" id="KW-0677">Repeat</keyword>
<feature type="domain" description="PTS EIIA type-2" evidence="4">
    <location>
        <begin position="498"/>
        <end position="639"/>
    </location>
</feature>
<keyword evidence="3" id="KW-0804">Transcription</keyword>
<sequence length="640" mass="72250">MNQRQRIALTTLANHPDFLTTKQLAGQLQSSERTLRNDLHVISAYLTELQTGLTLERKQGTGIRLVGTPRAKQQLQASLNGAETNNQDHARLQQLLIFQLLRAQSPISIEELAEKVFANRRTVRHELTQLQPFAQKNGLEIISKPRLGTYIAGNEQQKRQLLVQTLRQIQANDPQAPTLQHFFAPEQFQVVQNVIRETFNANQLPLPPEVANVDIHVYFMLERMKQGQTVQLSAEENAAVADSPAQALSGQILAQLADIYPLAFSPDEINYLALRLANFFANSQATGRFEPEARALANYLIAQVQQLLALDLSDDPSLRQNLVNHLSSSYFRLNYGLPIANPLTPTIFNTYPQLFLVIQLSLENFFQTANLFVPAEEVAYLTIHFQAAVERQDHQKSNRYQALLVTGYSKAMAIFIEARLQRELPELQIKDILENQPHIQWPHLDQIDLIISTVPLADPGKPVVQISPMITDQDLSILTKYLLEHVPQKHLQTFDLAHFTAPSLVFPQLELSEPEEILKKLAQNLVDNNYATSAYAHSVLLRDQRGGTNVAPLITLPHGDPHEVKISTLSIATLARPVQWQGEAIQLVILLAIKQQDLKDPEFRKLFAVIHYLEAQPQRLTSVWASRSPLALIKQLSQYE</sequence>
<dbReference type="EMBL" id="JBHSSM010000016">
    <property type="protein sequence ID" value="MFC6315283.1"/>
    <property type="molecule type" value="Genomic_DNA"/>
</dbReference>
<accession>A0ABW1UQF3</accession>
<dbReference type="InterPro" id="IPR016152">
    <property type="entry name" value="PTrfase/Anion_transptr"/>
</dbReference>
<comment type="caution">
    <text evidence="6">The sequence shown here is derived from an EMBL/GenBank/DDBJ whole genome shotgun (WGS) entry which is preliminary data.</text>
</comment>
<dbReference type="PROSITE" id="PS51094">
    <property type="entry name" value="PTS_EIIA_TYPE_2"/>
    <property type="match status" value="1"/>
</dbReference>
<dbReference type="SUPFAM" id="SSF46785">
    <property type="entry name" value="Winged helix' DNA-binding domain"/>
    <property type="match status" value="2"/>
</dbReference>
<dbReference type="Gene3D" id="3.40.50.2300">
    <property type="match status" value="1"/>
</dbReference>
<dbReference type="PROSITE" id="PS51372">
    <property type="entry name" value="PRD_2"/>
    <property type="match status" value="2"/>
</dbReference>
<evidence type="ECO:0000256" key="1">
    <source>
        <dbReference type="ARBA" id="ARBA00022737"/>
    </source>
</evidence>
<evidence type="ECO:0000259" key="4">
    <source>
        <dbReference type="PROSITE" id="PS51094"/>
    </source>
</evidence>
<dbReference type="Gene3D" id="3.40.930.10">
    <property type="entry name" value="Mannitol-specific EII, Chain A"/>
    <property type="match status" value="1"/>
</dbReference>
<evidence type="ECO:0000256" key="3">
    <source>
        <dbReference type="ARBA" id="ARBA00023163"/>
    </source>
</evidence>
<reference evidence="7" key="1">
    <citation type="journal article" date="2019" name="Int. J. Syst. Evol. Microbiol.">
        <title>The Global Catalogue of Microorganisms (GCM) 10K type strain sequencing project: providing services to taxonomists for standard genome sequencing and annotation.</title>
        <authorList>
            <consortium name="The Broad Institute Genomics Platform"/>
            <consortium name="The Broad Institute Genome Sequencing Center for Infectious Disease"/>
            <person name="Wu L."/>
            <person name="Ma J."/>
        </authorList>
    </citation>
    <scope>NUCLEOTIDE SEQUENCE [LARGE SCALE GENOMIC DNA]</scope>
    <source>
        <strain evidence="7">CCM 8897</strain>
    </source>
</reference>
<dbReference type="CDD" id="cd05568">
    <property type="entry name" value="PTS_IIB_bgl_like"/>
    <property type="match status" value="1"/>
</dbReference>
<proteinExistence type="predicted"/>
<feature type="domain" description="PRD" evidence="5">
    <location>
        <begin position="288"/>
        <end position="395"/>
    </location>
</feature>
<dbReference type="SUPFAM" id="SSF55804">
    <property type="entry name" value="Phoshotransferase/anion transport protein"/>
    <property type="match status" value="1"/>
</dbReference>
<name>A0ABW1UQF3_9LACO</name>
<dbReference type="InterPro" id="IPR050661">
    <property type="entry name" value="BglG_antiterminators"/>
</dbReference>
<dbReference type="InterPro" id="IPR036388">
    <property type="entry name" value="WH-like_DNA-bd_sf"/>
</dbReference>
<dbReference type="Pfam" id="PF00359">
    <property type="entry name" value="PTS_EIIA_2"/>
    <property type="match status" value="1"/>
</dbReference>
<protein>
    <submittedName>
        <fullName evidence="6">BglG family transcription antiterminator</fullName>
    </submittedName>
</protein>
<evidence type="ECO:0000259" key="5">
    <source>
        <dbReference type="PROSITE" id="PS51372"/>
    </source>
</evidence>
<dbReference type="InterPro" id="IPR011608">
    <property type="entry name" value="PRD"/>
</dbReference>
<keyword evidence="2" id="KW-0805">Transcription regulation</keyword>
<evidence type="ECO:0000256" key="2">
    <source>
        <dbReference type="ARBA" id="ARBA00023015"/>
    </source>
</evidence>
<dbReference type="Gene3D" id="1.10.1790.10">
    <property type="entry name" value="PRD domain"/>
    <property type="match status" value="2"/>
</dbReference>
<evidence type="ECO:0000313" key="7">
    <source>
        <dbReference type="Proteomes" id="UP001596310"/>
    </source>
</evidence>
<dbReference type="Proteomes" id="UP001596310">
    <property type="component" value="Unassembled WGS sequence"/>
</dbReference>
<dbReference type="RefSeq" id="WP_125597943.1">
    <property type="nucleotide sequence ID" value="NZ_JBHSSM010000016.1"/>
</dbReference>
<dbReference type="PANTHER" id="PTHR30185">
    <property type="entry name" value="CRYPTIC BETA-GLUCOSIDE BGL OPERON ANTITERMINATOR"/>
    <property type="match status" value="1"/>
</dbReference>
<dbReference type="SUPFAM" id="SSF63520">
    <property type="entry name" value="PTS-regulatory domain, PRD"/>
    <property type="match status" value="2"/>
</dbReference>